<keyword evidence="1" id="KW-0175">Coiled coil</keyword>
<name>A0AB34J0S0_PRYPA</name>
<protein>
    <submittedName>
        <fullName evidence="3">Uncharacterized protein</fullName>
    </submittedName>
</protein>
<feature type="coiled-coil region" evidence="1">
    <location>
        <begin position="183"/>
        <end position="229"/>
    </location>
</feature>
<comment type="caution">
    <text evidence="3">The sequence shown here is derived from an EMBL/GenBank/DDBJ whole genome shotgun (WGS) entry which is preliminary data.</text>
</comment>
<dbReference type="Proteomes" id="UP001515480">
    <property type="component" value="Unassembled WGS sequence"/>
</dbReference>
<evidence type="ECO:0000256" key="1">
    <source>
        <dbReference type="SAM" id="Coils"/>
    </source>
</evidence>
<organism evidence="3 4">
    <name type="scientific">Prymnesium parvum</name>
    <name type="common">Toxic golden alga</name>
    <dbReference type="NCBI Taxonomy" id="97485"/>
    <lineage>
        <taxon>Eukaryota</taxon>
        <taxon>Haptista</taxon>
        <taxon>Haptophyta</taxon>
        <taxon>Prymnesiophyceae</taxon>
        <taxon>Prymnesiales</taxon>
        <taxon>Prymnesiaceae</taxon>
        <taxon>Prymnesium</taxon>
    </lineage>
</organism>
<feature type="region of interest" description="Disordered" evidence="2">
    <location>
        <begin position="447"/>
        <end position="467"/>
    </location>
</feature>
<proteinExistence type="predicted"/>
<accession>A0AB34J0S0</accession>
<evidence type="ECO:0000313" key="3">
    <source>
        <dbReference type="EMBL" id="KAL1510141.1"/>
    </source>
</evidence>
<sequence>MAGSCKAVEDLVTCFHESFVLYDRINRPPLDKPLAELLQKCSAVVADELDELRLELEAKEIHIRDSTNLLGPACRAAAQGLHDVLLSSFSAQDEDTFEALKRAMSTCQTAEWEAGVEVCRKGVDRHLGKVTVVGRRAKEVGTQFDESLAELRLAQWKLRLASKQWQSDARRVELDSASAPNGSETARVEAEAAKIEAEAARVEALSRKVNALEEEKLRLEKTAEATKGDALSAAASSHVNDKLGKMGVSGMDQVADALAFLAATRAMSHISAQENLACVETLTKFRSMARARQNYKSLFEDRIEATEIMSLVQAVCRQHSSSNHPALMAAAEQILLDKNLDVAPPLPEDESPRRVKCRVVTRVAPNKVSTGMGAAAARRVSAMAHRVGRVTTITDAPPQHLCKSASTTVASGAEVNGQEKPPPRPSAAIGLVNASSNSMGATITCSTKSPSTGGLPQHTPSLLTNIL</sequence>
<reference evidence="3 4" key="1">
    <citation type="journal article" date="2024" name="Science">
        <title>Giant polyketide synthase enzymes in the biosynthesis of giant marine polyether toxins.</title>
        <authorList>
            <person name="Fallon T.R."/>
            <person name="Shende V.V."/>
            <person name="Wierzbicki I.H."/>
            <person name="Pendleton A.L."/>
            <person name="Watervoot N.F."/>
            <person name="Auber R.P."/>
            <person name="Gonzalez D.J."/>
            <person name="Wisecaver J.H."/>
            <person name="Moore B.S."/>
        </authorList>
    </citation>
    <scope>NUCLEOTIDE SEQUENCE [LARGE SCALE GENOMIC DNA]</scope>
    <source>
        <strain evidence="3 4">12B1</strain>
    </source>
</reference>
<dbReference type="EMBL" id="JBGBPQ010000015">
    <property type="protein sequence ID" value="KAL1510141.1"/>
    <property type="molecule type" value="Genomic_DNA"/>
</dbReference>
<evidence type="ECO:0000256" key="2">
    <source>
        <dbReference type="SAM" id="MobiDB-lite"/>
    </source>
</evidence>
<keyword evidence="4" id="KW-1185">Reference proteome</keyword>
<gene>
    <name evidence="3" type="ORF">AB1Y20_006473</name>
</gene>
<dbReference type="AlphaFoldDB" id="A0AB34J0S0"/>
<evidence type="ECO:0000313" key="4">
    <source>
        <dbReference type="Proteomes" id="UP001515480"/>
    </source>
</evidence>